<accession>A0ABS7TNC0</accession>
<comment type="catalytic activity">
    <reaction evidence="10">
        <text>L-threonyl-[protein] + ATP = O-phospho-L-threonyl-[protein] + ADP + H(+)</text>
        <dbReference type="Rhea" id="RHEA:46608"/>
        <dbReference type="Rhea" id="RHEA-COMP:11060"/>
        <dbReference type="Rhea" id="RHEA-COMP:11605"/>
        <dbReference type="ChEBI" id="CHEBI:15378"/>
        <dbReference type="ChEBI" id="CHEBI:30013"/>
        <dbReference type="ChEBI" id="CHEBI:30616"/>
        <dbReference type="ChEBI" id="CHEBI:61977"/>
        <dbReference type="ChEBI" id="CHEBI:456216"/>
        <dbReference type="EC" id="2.7.11.1"/>
    </reaction>
</comment>
<evidence type="ECO:0000256" key="2">
    <source>
        <dbReference type="ARBA" id="ARBA00012513"/>
    </source>
</evidence>
<dbReference type="PANTHER" id="PTHR47460:SF1">
    <property type="entry name" value="SERINE_THREONINE-PROTEIN KINASE-LIKE PROTEIN ACR4"/>
    <property type="match status" value="1"/>
</dbReference>
<name>A0ABS7TNC0_9BACT</name>
<evidence type="ECO:0000256" key="5">
    <source>
        <dbReference type="ARBA" id="ARBA00022989"/>
    </source>
</evidence>
<keyword evidence="9" id="KW-0325">Glycoprotein</keyword>
<comment type="caution">
    <text evidence="12">The sequence shown here is derived from an EMBL/GenBank/DDBJ whole genome shotgun (WGS) entry which is preliminary data.</text>
</comment>
<dbReference type="InterPro" id="IPR009091">
    <property type="entry name" value="RCC1/BLIP-II"/>
</dbReference>
<evidence type="ECO:0000256" key="3">
    <source>
        <dbReference type="ARBA" id="ARBA00022692"/>
    </source>
</evidence>
<comment type="subcellular location">
    <subcellularLocation>
        <location evidence="1">Membrane</location>
        <topology evidence="1">Single-pass type I membrane protein</topology>
    </subcellularLocation>
</comment>
<keyword evidence="4" id="KW-0732">Signal</keyword>
<keyword evidence="8" id="KW-0675">Receptor</keyword>
<keyword evidence="7" id="KW-1015">Disulfide bond</keyword>
<dbReference type="Gene3D" id="2.130.10.30">
    <property type="entry name" value="Regulator of chromosome condensation 1/beta-lactamase-inhibitor protein II"/>
    <property type="match status" value="1"/>
</dbReference>
<gene>
    <name evidence="12" type="ORF">K7C98_10665</name>
</gene>
<evidence type="ECO:0000256" key="8">
    <source>
        <dbReference type="ARBA" id="ARBA00023170"/>
    </source>
</evidence>
<evidence type="ECO:0000313" key="13">
    <source>
        <dbReference type="Proteomes" id="UP001139031"/>
    </source>
</evidence>
<evidence type="ECO:0000256" key="9">
    <source>
        <dbReference type="ARBA" id="ARBA00023180"/>
    </source>
</evidence>
<dbReference type="RefSeq" id="WP_224191491.1">
    <property type="nucleotide sequence ID" value="NZ_JAIRAU010000008.1"/>
</dbReference>
<evidence type="ECO:0000313" key="12">
    <source>
        <dbReference type="EMBL" id="MBZ5709724.1"/>
    </source>
</evidence>
<dbReference type="EMBL" id="JAIRAU010000008">
    <property type="protein sequence ID" value="MBZ5709724.1"/>
    <property type="molecule type" value="Genomic_DNA"/>
</dbReference>
<keyword evidence="13" id="KW-1185">Reference proteome</keyword>
<protein>
    <recommendedName>
        <fullName evidence="2">non-specific serine/threonine protein kinase</fullName>
        <ecNumber evidence="2">2.7.11.1</ecNumber>
    </recommendedName>
</protein>
<sequence length="100" mass="10807">MRCWDERAFERAPGGAFKAVSCGNWHCCAIKVEDTLACWGNDEDGRASPPAGQFSAVMAAVEHSCAVRAEGGVVCWGSNHLGQCNVPQREGEHNWYVPGL</sequence>
<keyword evidence="6" id="KW-0472">Membrane</keyword>
<proteinExistence type="predicted"/>
<evidence type="ECO:0000256" key="11">
    <source>
        <dbReference type="ARBA" id="ARBA00048679"/>
    </source>
</evidence>
<evidence type="ECO:0000256" key="1">
    <source>
        <dbReference type="ARBA" id="ARBA00004479"/>
    </source>
</evidence>
<evidence type="ECO:0000256" key="10">
    <source>
        <dbReference type="ARBA" id="ARBA00047899"/>
    </source>
</evidence>
<reference evidence="12" key="1">
    <citation type="submission" date="2021-08" db="EMBL/GenBank/DDBJ databases">
        <authorList>
            <person name="Stevens D.C."/>
        </authorList>
    </citation>
    <scope>NUCLEOTIDE SEQUENCE</scope>
    <source>
        <strain evidence="12">DSM 53165</strain>
    </source>
</reference>
<organism evidence="12 13">
    <name type="scientific">Nannocystis pusilla</name>
    <dbReference type="NCBI Taxonomy" id="889268"/>
    <lineage>
        <taxon>Bacteria</taxon>
        <taxon>Pseudomonadati</taxon>
        <taxon>Myxococcota</taxon>
        <taxon>Polyangia</taxon>
        <taxon>Nannocystales</taxon>
        <taxon>Nannocystaceae</taxon>
        <taxon>Nannocystis</taxon>
    </lineage>
</organism>
<dbReference type="SUPFAM" id="SSF50985">
    <property type="entry name" value="RCC1/BLIP-II"/>
    <property type="match status" value="1"/>
</dbReference>
<dbReference type="EC" id="2.7.11.1" evidence="2"/>
<keyword evidence="5" id="KW-1133">Transmembrane helix</keyword>
<evidence type="ECO:0000256" key="7">
    <source>
        <dbReference type="ARBA" id="ARBA00023157"/>
    </source>
</evidence>
<evidence type="ECO:0000256" key="4">
    <source>
        <dbReference type="ARBA" id="ARBA00022729"/>
    </source>
</evidence>
<keyword evidence="3" id="KW-0812">Transmembrane</keyword>
<dbReference type="Pfam" id="PF13540">
    <property type="entry name" value="RCC1_2"/>
    <property type="match status" value="2"/>
</dbReference>
<comment type="catalytic activity">
    <reaction evidence="11">
        <text>L-seryl-[protein] + ATP = O-phospho-L-seryl-[protein] + ADP + H(+)</text>
        <dbReference type="Rhea" id="RHEA:17989"/>
        <dbReference type="Rhea" id="RHEA-COMP:9863"/>
        <dbReference type="Rhea" id="RHEA-COMP:11604"/>
        <dbReference type="ChEBI" id="CHEBI:15378"/>
        <dbReference type="ChEBI" id="CHEBI:29999"/>
        <dbReference type="ChEBI" id="CHEBI:30616"/>
        <dbReference type="ChEBI" id="CHEBI:83421"/>
        <dbReference type="ChEBI" id="CHEBI:456216"/>
        <dbReference type="EC" id="2.7.11.1"/>
    </reaction>
</comment>
<dbReference type="Proteomes" id="UP001139031">
    <property type="component" value="Unassembled WGS sequence"/>
</dbReference>
<dbReference type="PANTHER" id="PTHR47460">
    <property type="entry name" value="SERINE/THREONINE-PROTEIN KINASE-LIKE PROTEIN ACR4"/>
    <property type="match status" value="1"/>
</dbReference>
<evidence type="ECO:0000256" key="6">
    <source>
        <dbReference type="ARBA" id="ARBA00023136"/>
    </source>
</evidence>